<protein>
    <submittedName>
        <fullName evidence="1">Uncharacterized protein</fullName>
    </submittedName>
</protein>
<gene>
    <name evidence="1" type="ORF">cand_010600</name>
</gene>
<comment type="caution">
    <text evidence="1">The sequence shown here is derived from an EMBL/GenBank/DDBJ whole genome shotgun (WGS) entry which is preliminary data.</text>
</comment>
<dbReference type="AlphaFoldDB" id="A0A1J4MQ36"/>
<dbReference type="OrthoDB" id="340920at2759"/>
<dbReference type="EMBL" id="LRBS01000067">
    <property type="protein sequence ID" value="OII76302.1"/>
    <property type="molecule type" value="Genomic_DNA"/>
</dbReference>
<organism evidence="1 2">
    <name type="scientific">Cryptosporidium andersoni</name>
    <dbReference type="NCBI Taxonomy" id="117008"/>
    <lineage>
        <taxon>Eukaryota</taxon>
        <taxon>Sar</taxon>
        <taxon>Alveolata</taxon>
        <taxon>Apicomplexa</taxon>
        <taxon>Conoidasida</taxon>
        <taxon>Coccidia</taxon>
        <taxon>Eucoccidiorida</taxon>
        <taxon>Eimeriorina</taxon>
        <taxon>Cryptosporidiidae</taxon>
        <taxon>Cryptosporidium</taxon>
    </lineage>
</organism>
<sequence length="288" mass="33735">MDVSKTCELTPKHEHSNEDNLGTYYKLESLQRKKEKDFIVTPVRSSCRISNFQSTPSPCVGLNKVLVVTPNPYISSKNTDELLEKVLKQFKHKVRIISINQPQIKSEIINRDFIEDKGVTIYKELQKSENSDFYNGQLEKEDTYEGGIYSEDKLIANFEKCMNITSVDRFATNPVSTTPKSSYFICRNRPRVFLGRENKTKQAITKKIVPIPNNCRIIKQNDFWQVLEFTAGSELERRYKCRRILTRKVDNIPIRQDQPQSIEEFKRFHQELRNLLELSNYCYSPDVF</sequence>
<dbReference type="GeneID" id="92365245"/>
<accession>A0A1J4MQ36</accession>
<keyword evidence="2" id="KW-1185">Reference proteome</keyword>
<dbReference type="Proteomes" id="UP000186804">
    <property type="component" value="Unassembled WGS sequence"/>
</dbReference>
<proteinExistence type="predicted"/>
<dbReference type="VEuPathDB" id="CryptoDB:cand_010600"/>
<name>A0A1J4MQ36_9CRYT</name>
<reference evidence="1 2" key="1">
    <citation type="submission" date="2016-10" db="EMBL/GenBank/DDBJ databases">
        <title>Reductive evolution of mitochondrial metabolism and differential evolution of invasion-related proteins in Cryptosporidium.</title>
        <authorList>
            <person name="Liu S."/>
            <person name="Roellig D.M."/>
            <person name="Guo Y."/>
            <person name="Li N."/>
            <person name="Frace M.A."/>
            <person name="Tang K."/>
            <person name="Zhang L."/>
            <person name="Feng Y."/>
            <person name="Xiao L."/>
        </authorList>
    </citation>
    <scope>NUCLEOTIDE SEQUENCE [LARGE SCALE GENOMIC DNA]</scope>
    <source>
        <strain evidence="1">30847</strain>
    </source>
</reference>
<dbReference type="RefSeq" id="XP_067068148.1">
    <property type="nucleotide sequence ID" value="XM_067211299.1"/>
</dbReference>
<evidence type="ECO:0000313" key="2">
    <source>
        <dbReference type="Proteomes" id="UP000186804"/>
    </source>
</evidence>
<evidence type="ECO:0000313" key="1">
    <source>
        <dbReference type="EMBL" id="OII76302.1"/>
    </source>
</evidence>